<evidence type="ECO:0000256" key="2">
    <source>
        <dbReference type="ARBA" id="ARBA00006148"/>
    </source>
</evidence>
<dbReference type="InterPro" id="IPR050746">
    <property type="entry name" value="DAACS"/>
</dbReference>
<dbReference type="PANTHER" id="PTHR11958">
    <property type="entry name" value="SODIUM/DICARBOXYLATE SYMPORTER-RELATED"/>
    <property type="match status" value="1"/>
</dbReference>
<evidence type="ECO:0000256" key="6">
    <source>
        <dbReference type="ARBA" id="ARBA00023136"/>
    </source>
</evidence>
<feature type="transmembrane region" description="Helical" evidence="7">
    <location>
        <begin position="39"/>
        <end position="59"/>
    </location>
</feature>
<keyword evidence="8" id="KW-1185">Reference proteome</keyword>
<dbReference type="GO" id="GO:0005313">
    <property type="term" value="F:L-glutamate transmembrane transporter activity"/>
    <property type="evidence" value="ECO:0007669"/>
    <property type="project" value="TreeGrafter"/>
</dbReference>
<accession>A0A0K0CWY2</accession>
<keyword evidence="7" id="KW-0769">Symport</keyword>
<dbReference type="PRINTS" id="PR00173">
    <property type="entry name" value="EDTRNSPORT"/>
</dbReference>
<keyword evidence="3 7" id="KW-0813">Transport</keyword>
<feature type="transmembrane region" description="Helical" evidence="7">
    <location>
        <begin position="351"/>
        <end position="380"/>
    </location>
</feature>
<evidence type="ECO:0000256" key="5">
    <source>
        <dbReference type="ARBA" id="ARBA00022989"/>
    </source>
</evidence>
<keyword evidence="5 7" id="KW-1133">Transmembrane helix</keyword>
<feature type="transmembrane region" description="Helical" evidence="7">
    <location>
        <begin position="71"/>
        <end position="93"/>
    </location>
</feature>
<dbReference type="GO" id="GO:0005886">
    <property type="term" value="C:plasma membrane"/>
    <property type="evidence" value="ECO:0007669"/>
    <property type="project" value="TreeGrafter"/>
</dbReference>
<dbReference type="InterPro" id="IPR001991">
    <property type="entry name" value="Na-dicarboxylate_symporter"/>
</dbReference>
<dbReference type="Gene3D" id="1.10.3860.10">
    <property type="entry name" value="Sodium:dicarboxylate symporter"/>
    <property type="match status" value="1"/>
</dbReference>
<keyword evidence="4 7" id="KW-0812">Transmembrane</keyword>
<feature type="transmembrane region" description="Helical" evidence="7">
    <location>
        <begin position="392"/>
        <end position="416"/>
    </location>
</feature>
<dbReference type="Pfam" id="PF00375">
    <property type="entry name" value="SDF"/>
    <property type="match status" value="1"/>
</dbReference>
<dbReference type="WBParaSite" id="ACAC_0000201001-mRNA-1">
    <property type="protein sequence ID" value="ACAC_0000201001-mRNA-1"/>
    <property type="gene ID" value="ACAC_0000201001"/>
</dbReference>
<dbReference type="InterPro" id="IPR036458">
    <property type="entry name" value="Na:dicarbo_symporter_sf"/>
</dbReference>
<dbReference type="PANTHER" id="PTHR11958:SF63">
    <property type="entry name" value="AMINO ACID TRANSPORTER"/>
    <property type="match status" value="1"/>
</dbReference>
<evidence type="ECO:0000256" key="3">
    <source>
        <dbReference type="ARBA" id="ARBA00022448"/>
    </source>
</evidence>
<comment type="subcellular location">
    <subcellularLocation>
        <location evidence="1 7">Membrane</location>
        <topology evidence="1 7">Multi-pass membrane protein</topology>
    </subcellularLocation>
</comment>
<feature type="transmembrane region" description="Helical" evidence="7">
    <location>
        <begin position="239"/>
        <end position="265"/>
    </location>
</feature>
<organism evidence="8 9">
    <name type="scientific">Angiostrongylus cantonensis</name>
    <name type="common">Rat lungworm</name>
    <dbReference type="NCBI Taxonomy" id="6313"/>
    <lineage>
        <taxon>Eukaryota</taxon>
        <taxon>Metazoa</taxon>
        <taxon>Ecdysozoa</taxon>
        <taxon>Nematoda</taxon>
        <taxon>Chromadorea</taxon>
        <taxon>Rhabditida</taxon>
        <taxon>Rhabditina</taxon>
        <taxon>Rhabditomorpha</taxon>
        <taxon>Strongyloidea</taxon>
        <taxon>Metastrongylidae</taxon>
        <taxon>Angiostrongylus</taxon>
    </lineage>
</organism>
<reference evidence="8" key="1">
    <citation type="submission" date="2012-09" db="EMBL/GenBank/DDBJ databases">
        <authorList>
            <person name="Martin A.A."/>
        </authorList>
    </citation>
    <scope>NUCLEOTIDE SEQUENCE</scope>
</reference>
<evidence type="ECO:0000313" key="8">
    <source>
        <dbReference type="Proteomes" id="UP000035642"/>
    </source>
</evidence>
<evidence type="ECO:0000256" key="7">
    <source>
        <dbReference type="RuleBase" id="RU361216"/>
    </source>
</evidence>
<feature type="transmembrane region" description="Helical" evidence="7">
    <location>
        <begin position="206"/>
        <end position="227"/>
    </location>
</feature>
<evidence type="ECO:0000313" key="9">
    <source>
        <dbReference type="WBParaSite" id="ACAC_0000201001-mRNA-1"/>
    </source>
</evidence>
<dbReference type="AlphaFoldDB" id="A0A0K0CWY2"/>
<keyword evidence="6 7" id="KW-0472">Membrane</keyword>
<reference evidence="9" key="2">
    <citation type="submission" date="2017-02" db="UniProtKB">
        <authorList>
            <consortium name="WormBaseParasite"/>
        </authorList>
    </citation>
    <scope>IDENTIFICATION</scope>
</reference>
<proteinExistence type="inferred from homology"/>
<feature type="transmembrane region" description="Helical" evidence="7">
    <location>
        <begin position="168"/>
        <end position="186"/>
    </location>
</feature>
<comment type="similarity">
    <text evidence="2 7">Belongs to the dicarboxylate/amino acid:cation symporter (DAACS) (TC 2.A.23) family.</text>
</comment>
<dbReference type="GO" id="GO:0015501">
    <property type="term" value="F:glutamate:sodium symporter activity"/>
    <property type="evidence" value="ECO:0007669"/>
    <property type="project" value="TreeGrafter"/>
</dbReference>
<dbReference type="Proteomes" id="UP000035642">
    <property type="component" value="Unassembled WGS sequence"/>
</dbReference>
<dbReference type="STRING" id="6313.A0A0K0CWY2"/>
<dbReference type="GO" id="GO:0015175">
    <property type="term" value="F:neutral L-amino acid transmembrane transporter activity"/>
    <property type="evidence" value="ECO:0007669"/>
    <property type="project" value="TreeGrafter"/>
</dbReference>
<name>A0A0K0CWY2_ANGCA</name>
<evidence type="ECO:0000256" key="1">
    <source>
        <dbReference type="ARBA" id="ARBA00004141"/>
    </source>
</evidence>
<evidence type="ECO:0000256" key="4">
    <source>
        <dbReference type="ARBA" id="ARBA00022692"/>
    </source>
</evidence>
<sequence>LLTVSWCTLNLFICLLRYLDPSKEAITFIGFPGELFMNMLKAIILPLIASSLVSGLSQLDIRTSGKVGRLAISYYMITTVLAVVLGIILVTMLHPGDPKQYKRETMDNDVMVKVSTTDKLFDLLRNMLPENIVRSTFQQQQTVYITVNSSDGHISEESKIKYTDGMNVLGVIIFCITMGIVISRVGDPARPLVDFFMALDVVITRMVFIIMWFGIIGIPSLIAHKILEVNDFMATARTLLMFIVTVNIAGLAVQCFITLPLIYFVTTRQNPYRFLRGLGQAVLTALGTASSAATLPVTFRCLHEIGIDSRVTKFVLPVGAVINMDGTALYEATASVFIAQMNGMELTFGQILTVSITATLASIGAASIPGAGLVTMTIVLTALGLPVNDISLVVAVDWLMLVFDFCFIAKILHYFFLYSSK</sequence>
<protein>
    <recommendedName>
        <fullName evidence="7">Amino acid transporter</fullName>
    </recommendedName>
</protein>
<dbReference type="SUPFAM" id="SSF118215">
    <property type="entry name" value="Proton glutamate symport protein"/>
    <property type="match status" value="1"/>
</dbReference>